<accession>A0ABX4HUK2</accession>
<dbReference type="EMBL" id="NSGH01000004">
    <property type="protein sequence ID" value="PBB06370.1"/>
    <property type="molecule type" value="Genomic_DNA"/>
</dbReference>
<protein>
    <submittedName>
        <fullName evidence="3">Peptidase M6</fullName>
    </submittedName>
</protein>
<feature type="signal peptide" evidence="2">
    <location>
        <begin position="1"/>
        <end position="24"/>
    </location>
</feature>
<proteinExistence type="predicted"/>
<reference evidence="3 4" key="1">
    <citation type="submission" date="2017-08" db="EMBL/GenBank/DDBJ databases">
        <title>Salimicrobium alkalisoli sp. nov., isolated from saline alkaline soil.</title>
        <authorList>
            <person name="Zhang G."/>
            <person name="Xiong Q."/>
        </authorList>
    </citation>
    <scope>NUCLEOTIDE SEQUENCE [LARGE SCALE GENOMIC DNA]</scope>
    <source>
        <strain evidence="3 4">WN024</strain>
    </source>
</reference>
<dbReference type="Proteomes" id="UP000217561">
    <property type="component" value="Unassembled WGS sequence"/>
</dbReference>
<dbReference type="Gene3D" id="2.60.120.260">
    <property type="entry name" value="Galactose-binding domain-like"/>
    <property type="match status" value="1"/>
</dbReference>
<feature type="chain" id="PRO_5045422565" evidence="2">
    <location>
        <begin position="25"/>
        <end position="721"/>
    </location>
</feature>
<evidence type="ECO:0000256" key="2">
    <source>
        <dbReference type="SAM" id="SignalP"/>
    </source>
</evidence>
<keyword evidence="4" id="KW-1185">Reference proteome</keyword>
<dbReference type="Pfam" id="PF20773">
    <property type="entry name" value="InhA-like_MAM"/>
    <property type="match status" value="1"/>
</dbReference>
<keyword evidence="2" id="KW-0732">Signal</keyword>
<evidence type="ECO:0000313" key="4">
    <source>
        <dbReference type="Proteomes" id="UP000217561"/>
    </source>
</evidence>
<gene>
    <name evidence="3" type="ORF">CKW00_03300</name>
</gene>
<feature type="region of interest" description="Disordered" evidence="1">
    <location>
        <begin position="695"/>
        <end position="721"/>
    </location>
</feature>
<organism evidence="3 4">
    <name type="scientific">Salimicrobium humidisoli</name>
    <dbReference type="NCBI Taxonomy" id="2029857"/>
    <lineage>
        <taxon>Bacteria</taxon>
        <taxon>Bacillati</taxon>
        <taxon>Bacillota</taxon>
        <taxon>Bacilli</taxon>
        <taxon>Bacillales</taxon>
        <taxon>Bacillaceae</taxon>
        <taxon>Salimicrobium</taxon>
    </lineage>
</organism>
<sequence length="721" mass="81865">MRKLSAWLTAGALSMALAAPTVSAETSSTEDYTNWNKERYTDKMHIDSMLKQKSEQEGFDEKAIETIRKNAENVNFNEQKGSENGNGDSGFTYDGGTKKFLDRDLGFQDFTLRSSGEHVEIWVADDLSFPEGDPREAHKINQEQVDKLTKEFDTNIYPKATDFFGKQDPLDGTNAQLVNLGIVPEGYYETEDDEKITILVNNIKDDNYNDPDYPFFVAGFFWQTIEQYTDRNIVTIDSRDWGERLEETFYSTTIHELQHLIHADNDSDETSWVNEGMSTFSEYLGGYGVDAGSINFLLDHPENSLTAWDEHVDAKTGPETIADYGLVQLFTLYNYEQFGQEFIRSVATSDINSIDSYRKAYEEFGINKSFEEVYKDFTSALVMDDNKFKGGKYGFENVDLRDLPTEDGTRGKTVNFEKAKDYEKEGVPAWGTDFKEFNFKPGENVESFDFNGVDFLPFQWTSTEDPMNQGNDVYYSTKGDEMDNAMIFEADLTGLNEATLSFDHYYQIEENWDFGMVQVSTDGGDTWTSLSNENTTSNVTDQGYPKIKENVPGFTGSNGSFQNETFDLSEYAGENVLISFRYLTDWGTTEKGWYLDNIEVPEAGISYTGESTEGFTSQAELNENYVNYGVSFFKEKNNGKYQVVHVDPFNITDKDALELQQVFRPGKTYMTTHYAAPQDSTEYVNFEYEISYKENGNNGNKGNNGNNGNKGNNGNNGKNKH</sequence>
<evidence type="ECO:0000256" key="1">
    <source>
        <dbReference type="SAM" id="MobiDB-lite"/>
    </source>
</evidence>
<evidence type="ECO:0000313" key="3">
    <source>
        <dbReference type="EMBL" id="PBB06370.1"/>
    </source>
</evidence>
<dbReference type="RefSeq" id="WP_095821372.1">
    <property type="nucleotide sequence ID" value="NZ_NSGH01000004.1"/>
</dbReference>
<name>A0ABX4HUK2_9BACI</name>
<comment type="caution">
    <text evidence="3">The sequence shown here is derived from an EMBL/GenBank/DDBJ whole genome shotgun (WGS) entry which is preliminary data.</text>
</comment>